<proteinExistence type="predicted"/>
<dbReference type="Proteomes" id="UP000595691">
    <property type="component" value="Chromosome"/>
</dbReference>
<keyword evidence="4" id="KW-1185">Reference proteome</keyword>
<dbReference type="InterPro" id="IPR042274">
    <property type="entry name" value="YycH/YycI_2"/>
</dbReference>
<protein>
    <submittedName>
        <fullName evidence="3">Two-component system regulatory protein YycI</fullName>
    </submittedName>
</protein>
<name>A0ABX7E4Z6_9BACI</name>
<feature type="transmembrane region" description="Helical" evidence="1">
    <location>
        <begin position="6"/>
        <end position="23"/>
    </location>
</feature>
<dbReference type="Gene3D" id="3.30.310.160">
    <property type="entry name" value="YycH protein, domain 2"/>
    <property type="match status" value="1"/>
</dbReference>
<keyword evidence="1" id="KW-0472">Membrane</keyword>
<organism evidence="3 4">
    <name type="scientific">Heyndrickxia vini</name>
    <dbReference type="NCBI Taxonomy" id="1476025"/>
    <lineage>
        <taxon>Bacteria</taxon>
        <taxon>Bacillati</taxon>
        <taxon>Bacillota</taxon>
        <taxon>Bacilli</taxon>
        <taxon>Bacillales</taxon>
        <taxon>Bacillaceae</taxon>
        <taxon>Heyndrickxia</taxon>
    </lineage>
</organism>
<dbReference type="RefSeq" id="WP_202778436.1">
    <property type="nucleotide sequence ID" value="NZ_CP065425.1"/>
</dbReference>
<dbReference type="EMBL" id="CP065425">
    <property type="protein sequence ID" value="QQZ09427.1"/>
    <property type="molecule type" value="Genomic_DNA"/>
</dbReference>
<dbReference type="Pfam" id="PF09648">
    <property type="entry name" value="YycI"/>
    <property type="match status" value="1"/>
</dbReference>
<keyword evidence="1" id="KW-1133">Transmembrane helix</keyword>
<evidence type="ECO:0000313" key="4">
    <source>
        <dbReference type="Proteomes" id="UP000595691"/>
    </source>
</evidence>
<reference evidence="3 4" key="1">
    <citation type="submission" date="2020-11" db="EMBL/GenBank/DDBJ databases">
        <title>Taxonomic evaluation of the Bacillus sporothermodurans group of bacteria based on whole genome sequences.</title>
        <authorList>
            <person name="Fiedler G."/>
            <person name="Herbstmann A.-D."/>
            <person name="Doll E."/>
            <person name="Wenning M."/>
            <person name="Brinks E."/>
            <person name="Kabisch J."/>
            <person name="Breitenwieser F."/>
            <person name="Lappann M."/>
            <person name="Boehnlein C."/>
            <person name="Franz C."/>
        </authorList>
    </citation>
    <scope>NUCLEOTIDE SEQUENCE [LARGE SCALE GENOMIC DNA]</scope>
    <source>
        <strain evidence="3 4">JCM 19841</strain>
    </source>
</reference>
<keyword evidence="1" id="KW-0812">Transmembrane</keyword>
<feature type="domain" description="Regulatory protein YycH-like" evidence="2">
    <location>
        <begin position="36"/>
        <end position="255"/>
    </location>
</feature>
<gene>
    <name evidence="3" type="ORF">I5776_21165</name>
</gene>
<sequence>MDWNKTKTMFIIVFLILDIFLFVQFSRQYSDSKIEQLKEDPSIEDRLEDAKITYNITLPSESIKVQYVNAKTKKFTEKDIKDLANQTVTIGPNKTSLFATFKKPVKLKSSSDPIQLETFISESENILYGSQYKYWGYNKDKNEIIFYQAYEDKQFFKNESGQLVLILNDKNEIVSYKQTILEKMEKRGGEKALPIITAISNLYAKNMILAKSEVVKAELGYYTLIPQTESQMLVPTWHFVVKHGKVYDDLFVNAIEGRVIPKNDKETETLE</sequence>
<evidence type="ECO:0000259" key="2">
    <source>
        <dbReference type="Pfam" id="PF09648"/>
    </source>
</evidence>
<accession>A0ABX7E4Z6</accession>
<evidence type="ECO:0000313" key="3">
    <source>
        <dbReference type="EMBL" id="QQZ09427.1"/>
    </source>
</evidence>
<dbReference type="InterPro" id="IPR018604">
    <property type="entry name" value="YycI-like"/>
</dbReference>
<evidence type="ECO:0000256" key="1">
    <source>
        <dbReference type="SAM" id="Phobius"/>
    </source>
</evidence>